<dbReference type="InterPro" id="IPR035952">
    <property type="entry name" value="Rhomboid-like_sf"/>
</dbReference>
<dbReference type="PANTHER" id="PTHR43731">
    <property type="entry name" value="RHOMBOID PROTEASE"/>
    <property type="match status" value="1"/>
</dbReference>
<keyword evidence="3 7" id="KW-0812">Transmembrane</keyword>
<evidence type="ECO:0000256" key="7">
    <source>
        <dbReference type="SAM" id="Phobius"/>
    </source>
</evidence>
<feature type="transmembrane region" description="Helical" evidence="7">
    <location>
        <begin position="83"/>
        <end position="102"/>
    </location>
</feature>
<dbReference type="EMBL" id="JAGETZ010000009">
    <property type="protein sequence ID" value="MBO2010925.1"/>
    <property type="molecule type" value="Genomic_DNA"/>
</dbReference>
<dbReference type="Pfam" id="PF20216">
    <property type="entry name" value="DUF6576"/>
    <property type="match status" value="1"/>
</dbReference>
<feature type="transmembrane region" description="Helical" evidence="7">
    <location>
        <begin position="135"/>
        <end position="156"/>
    </location>
</feature>
<dbReference type="PANTHER" id="PTHR43731:SF14">
    <property type="entry name" value="PRESENILIN-ASSOCIATED RHOMBOID-LIKE PROTEIN, MITOCHONDRIAL"/>
    <property type="match status" value="1"/>
</dbReference>
<feature type="transmembrane region" description="Helical" evidence="7">
    <location>
        <begin position="44"/>
        <end position="71"/>
    </location>
</feature>
<evidence type="ECO:0000256" key="3">
    <source>
        <dbReference type="ARBA" id="ARBA00022692"/>
    </source>
</evidence>
<comment type="caution">
    <text evidence="10">The sequence shown here is derived from an EMBL/GenBank/DDBJ whole genome shotgun (WGS) entry which is preliminary data.</text>
</comment>
<keyword evidence="11" id="KW-1185">Reference proteome</keyword>
<comment type="similarity">
    <text evidence="2">Belongs to the peptidase S54 family.</text>
</comment>
<feature type="transmembrane region" description="Helical" evidence="7">
    <location>
        <begin position="191"/>
        <end position="211"/>
    </location>
</feature>
<evidence type="ECO:0000259" key="9">
    <source>
        <dbReference type="Pfam" id="PF20216"/>
    </source>
</evidence>
<evidence type="ECO:0000256" key="4">
    <source>
        <dbReference type="ARBA" id="ARBA00022801"/>
    </source>
</evidence>
<keyword evidence="5 7" id="KW-1133">Transmembrane helix</keyword>
<keyword evidence="10" id="KW-0645">Protease</keyword>
<dbReference type="InterPro" id="IPR046483">
    <property type="entry name" value="DUF6576"/>
</dbReference>
<dbReference type="InterPro" id="IPR022764">
    <property type="entry name" value="Peptidase_S54_rhomboid_dom"/>
</dbReference>
<dbReference type="Gene3D" id="1.20.1540.10">
    <property type="entry name" value="Rhomboid-like"/>
    <property type="match status" value="1"/>
</dbReference>
<comment type="subcellular location">
    <subcellularLocation>
        <location evidence="1">Membrane</location>
        <topology evidence="1">Multi-pass membrane protein</topology>
    </subcellularLocation>
</comment>
<evidence type="ECO:0000259" key="8">
    <source>
        <dbReference type="Pfam" id="PF01694"/>
    </source>
</evidence>
<name>A0ABS3QI42_9BACT</name>
<dbReference type="GO" id="GO:0006508">
    <property type="term" value="P:proteolysis"/>
    <property type="evidence" value="ECO:0007669"/>
    <property type="project" value="UniProtKB-KW"/>
</dbReference>
<feature type="transmembrane region" description="Helical" evidence="7">
    <location>
        <begin position="109"/>
        <end position="129"/>
    </location>
</feature>
<evidence type="ECO:0000313" key="11">
    <source>
        <dbReference type="Proteomes" id="UP000664369"/>
    </source>
</evidence>
<dbReference type="Proteomes" id="UP000664369">
    <property type="component" value="Unassembled WGS sequence"/>
</dbReference>
<evidence type="ECO:0000313" key="10">
    <source>
        <dbReference type="EMBL" id="MBO2010925.1"/>
    </source>
</evidence>
<organism evidence="10 11">
    <name type="scientific">Hymenobacter negativus</name>
    <dbReference type="NCBI Taxonomy" id="2795026"/>
    <lineage>
        <taxon>Bacteria</taxon>
        <taxon>Pseudomonadati</taxon>
        <taxon>Bacteroidota</taxon>
        <taxon>Cytophagia</taxon>
        <taxon>Cytophagales</taxon>
        <taxon>Hymenobacteraceae</taxon>
        <taxon>Hymenobacter</taxon>
    </lineage>
</organism>
<sequence>MTEFGIIGLLILVATFLVSYKGFKSPEYFNQYAFRIKDIRYGRQYYRLLTSGLLHTGWVHLLLNFLTFYYFSSGVEMMVGFGNYFIIYLASLIGGSLVSLALHWNEDDYTAVGASGAISGLVFAGLALFPGMEVGWPGLYVPGWLYGMLYVVYCAYGITTRRDNIGHDAHLGGGLMGLLTVIIMRPELLKINYLVIAAILVPTVAFAYLLIKKPEGLLRGNFFSSPDYQTLDDRYQAQKRQQEADLDELLDKISRKGLDSLSAREKKELEKLSR</sequence>
<proteinExistence type="inferred from homology"/>
<keyword evidence="6 7" id="KW-0472">Membrane</keyword>
<protein>
    <submittedName>
        <fullName evidence="10">Rhomboid family intramembrane serine protease</fullName>
    </submittedName>
</protein>
<feature type="domain" description="Peptidase S54 rhomboid" evidence="8">
    <location>
        <begin position="43"/>
        <end position="185"/>
    </location>
</feature>
<reference evidence="10 11" key="1">
    <citation type="submission" date="2021-03" db="EMBL/GenBank/DDBJ databases">
        <authorList>
            <person name="Kim M.K."/>
        </authorList>
    </citation>
    <scope>NUCLEOTIDE SEQUENCE [LARGE SCALE GENOMIC DNA]</scope>
    <source>
        <strain evidence="10 11">BT442</strain>
    </source>
</reference>
<dbReference type="RefSeq" id="WP_208176622.1">
    <property type="nucleotide sequence ID" value="NZ_JAGETZ010000009.1"/>
</dbReference>
<accession>A0ABS3QI42</accession>
<evidence type="ECO:0000256" key="1">
    <source>
        <dbReference type="ARBA" id="ARBA00004141"/>
    </source>
</evidence>
<evidence type="ECO:0000256" key="5">
    <source>
        <dbReference type="ARBA" id="ARBA00022989"/>
    </source>
</evidence>
<evidence type="ECO:0000256" key="2">
    <source>
        <dbReference type="ARBA" id="ARBA00009045"/>
    </source>
</evidence>
<feature type="transmembrane region" description="Helical" evidence="7">
    <location>
        <begin position="6"/>
        <end position="23"/>
    </location>
</feature>
<dbReference type="InterPro" id="IPR050925">
    <property type="entry name" value="Rhomboid_protease_S54"/>
</dbReference>
<gene>
    <name evidence="10" type="ORF">J4E00_17830</name>
</gene>
<dbReference type="SUPFAM" id="SSF144091">
    <property type="entry name" value="Rhomboid-like"/>
    <property type="match status" value="1"/>
</dbReference>
<dbReference type="GO" id="GO:0008233">
    <property type="term" value="F:peptidase activity"/>
    <property type="evidence" value="ECO:0007669"/>
    <property type="project" value="UniProtKB-KW"/>
</dbReference>
<keyword evidence="4" id="KW-0378">Hydrolase</keyword>
<feature type="domain" description="DUF6576" evidence="9">
    <location>
        <begin position="229"/>
        <end position="274"/>
    </location>
</feature>
<evidence type="ECO:0000256" key="6">
    <source>
        <dbReference type="ARBA" id="ARBA00023136"/>
    </source>
</evidence>
<dbReference type="Pfam" id="PF01694">
    <property type="entry name" value="Rhomboid"/>
    <property type="match status" value="1"/>
</dbReference>